<dbReference type="InterPro" id="IPR011006">
    <property type="entry name" value="CheY-like_superfamily"/>
</dbReference>
<reference evidence="6 7" key="1">
    <citation type="submission" date="2022-04" db="EMBL/GenBank/DDBJ databases">
        <title>Streptomyces sp. nov. LCR6-01 isolated from Lichen of Dirinaria sp.</title>
        <authorList>
            <person name="Kanchanasin P."/>
            <person name="Tanasupawat S."/>
            <person name="Phongsopitanun W."/>
        </authorList>
    </citation>
    <scope>NUCLEOTIDE SEQUENCE [LARGE SCALE GENOMIC DNA]</scope>
    <source>
        <strain evidence="6 7">LCR6-01</strain>
    </source>
</reference>
<dbReference type="PROSITE" id="PS50110">
    <property type="entry name" value="RESPONSE_REGULATORY"/>
    <property type="match status" value="1"/>
</dbReference>
<dbReference type="SUPFAM" id="SSF52172">
    <property type="entry name" value="CheY-like"/>
    <property type="match status" value="1"/>
</dbReference>
<dbReference type="PANTHER" id="PTHR43214">
    <property type="entry name" value="TWO-COMPONENT RESPONSE REGULATOR"/>
    <property type="match status" value="1"/>
</dbReference>
<gene>
    <name evidence="6" type="ORF">M1O15_14555</name>
</gene>
<feature type="signal peptide" evidence="3">
    <location>
        <begin position="1"/>
        <end position="20"/>
    </location>
</feature>
<evidence type="ECO:0000256" key="1">
    <source>
        <dbReference type="ARBA" id="ARBA00023125"/>
    </source>
</evidence>
<evidence type="ECO:0000259" key="4">
    <source>
        <dbReference type="PROSITE" id="PS50043"/>
    </source>
</evidence>
<proteinExistence type="predicted"/>
<comment type="caution">
    <text evidence="6">The sequence shown here is derived from an EMBL/GenBank/DDBJ whole genome shotgun (WGS) entry which is preliminary data.</text>
</comment>
<feature type="domain" description="Response regulatory" evidence="5">
    <location>
        <begin position="5"/>
        <end position="122"/>
    </location>
</feature>
<accession>A0ABT0IBA4</accession>
<keyword evidence="1" id="KW-0238">DNA-binding</keyword>
<dbReference type="InterPro" id="IPR000792">
    <property type="entry name" value="Tscrpt_reg_LuxR_C"/>
</dbReference>
<dbReference type="Gene3D" id="3.40.50.2300">
    <property type="match status" value="1"/>
</dbReference>
<evidence type="ECO:0000256" key="3">
    <source>
        <dbReference type="SAM" id="SignalP"/>
    </source>
</evidence>
<keyword evidence="2" id="KW-0597">Phosphoprotein</keyword>
<evidence type="ECO:0000313" key="7">
    <source>
        <dbReference type="Proteomes" id="UP001522868"/>
    </source>
</evidence>
<dbReference type="InterPro" id="IPR039420">
    <property type="entry name" value="WalR-like"/>
</dbReference>
<feature type="chain" id="PRO_5046624053" evidence="3">
    <location>
        <begin position="21"/>
        <end position="204"/>
    </location>
</feature>
<protein>
    <submittedName>
        <fullName evidence="6">Response regulator transcription factor</fullName>
    </submittedName>
</protein>
<evidence type="ECO:0000313" key="6">
    <source>
        <dbReference type="EMBL" id="MCK8678593.1"/>
    </source>
</evidence>
<dbReference type="PRINTS" id="PR00038">
    <property type="entry name" value="HTHLUXR"/>
</dbReference>
<dbReference type="InterPro" id="IPR001789">
    <property type="entry name" value="Sig_transdc_resp-reg_receiver"/>
</dbReference>
<organism evidence="6 7">
    <name type="scientific">Streptomyces lichenis</name>
    <dbReference type="NCBI Taxonomy" id="2306967"/>
    <lineage>
        <taxon>Bacteria</taxon>
        <taxon>Bacillati</taxon>
        <taxon>Actinomycetota</taxon>
        <taxon>Actinomycetes</taxon>
        <taxon>Kitasatosporales</taxon>
        <taxon>Streptomycetaceae</taxon>
        <taxon>Streptomyces</taxon>
    </lineage>
</organism>
<feature type="modified residue" description="4-aspartylphosphate" evidence="2">
    <location>
        <position position="54"/>
    </location>
</feature>
<name>A0ABT0IBA4_9ACTN</name>
<dbReference type="Gene3D" id="1.10.10.10">
    <property type="entry name" value="Winged helix-like DNA-binding domain superfamily/Winged helix DNA-binding domain"/>
    <property type="match status" value="1"/>
</dbReference>
<dbReference type="Proteomes" id="UP001522868">
    <property type="component" value="Unassembled WGS sequence"/>
</dbReference>
<feature type="domain" description="HTH luxR-type" evidence="4">
    <location>
        <begin position="137"/>
        <end position="202"/>
    </location>
</feature>
<dbReference type="InterPro" id="IPR036388">
    <property type="entry name" value="WH-like_DNA-bd_sf"/>
</dbReference>
<sequence length="204" mass="21654">MAMTRVLVLHSVSLMRSALAALLKTEGSFEVSSAGWRSARRYVGALRPDVCVVDLDCPGTAALLEGGERDGEACPVPRAGLLVLASAGRPGALRRAFEARALGFVDKHGSPQRLVRGITKVAAGERFVDESLAFGFLEASRMPLTARELSVLARAAEGESIAEIARGLHLSNGTVRNYMASATRKVGARNRIDAIRITQGAGWV</sequence>
<dbReference type="PROSITE" id="PS50043">
    <property type="entry name" value="HTH_LUXR_2"/>
    <property type="match status" value="1"/>
</dbReference>
<dbReference type="CDD" id="cd06170">
    <property type="entry name" value="LuxR_C_like"/>
    <property type="match status" value="1"/>
</dbReference>
<dbReference type="EMBL" id="JALPTH010000012">
    <property type="protein sequence ID" value="MCK8678593.1"/>
    <property type="molecule type" value="Genomic_DNA"/>
</dbReference>
<evidence type="ECO:0000259" key="5">
    <source>
        <dbReference type="PROSITE" id="PS50110"/>
    </source>
</evidence>
<evidence type="ECO:0000256" key="2">
    <source>
        <dbReference type="PROSITE-ProRule" id="PRU00169"/>
    </source>
</evidence>
<dbReference type="PANTHER" id="PTHR43214:SF42">
    <property type="entry name" value="TRANSCRIPTIONAL REGULATORY PROTEIN DESR"/>
    <property type="match status" value="1"/>
</dbReference>
<dbReference type="Pfam" id="PF00196">
    <property type="entry name" value="GerE"/>
    <property type="match status" value="1"/>
</dbReference>
<dbReference type="SMART" id="SM00421">
    <property type="entry name" value="HTH_LUXR"/>
    <property type="match status" value="1"/>
</dbReference>
<dbReference type="SUPFAM" id="SSF46894">
    <property type="entry name" value="C-terminal effector domain of the bipartite response regulators"/>
    <property type="match status" value="1"/>
</dbReference>
<keyword evidence="3" id="KW-0732">Signal</keyword>
<keyword evidence="7" id="KW-1185">Reference proteome</keyword>
<dbReference type="InterPro" id="IPR016032">
    <property type="entry name" value="Sig_transdc_resp-reg_C-effctor"/>
</dbReference>